<evidence type="ECO:0000313" key="3">
    <source>
        <dbReference type="EMBL" id="CUU76186.1"/>
    </source>
</evidence>
<dbReference type="EMBL" id="FAVB01000002">
    <property type="protein sequence ID" value="CUU76186.1"/>
    <property type="molecule type" value="Genomic_DNA"/>
</dbReference>
<gene>
    <name evidence="3" type="ORF">ERS686654_00728</name>
</gene>
<dbReference type="InterPro" id="IPR028051">
    <property type="entry name" value="CheX-like_dom"/>
</dbReference>
<organism evidence="3 4">
    <name type="scientific">Campylobacter hyointestinalis subsp. hyointestinalis</name>
    <dbReference type="NCBI Taxonomy" id="91352"/>
    <lineage>
        <taxon>Bacteria</taxon>
        <taxon>Pseudomonadati</taxon>
        <taxon>Campylobacterota</taxon>
        <taxon>Epsilonproteobacteria</taxon>
        <taxon>Campylobacterales</taxon>
        <taxon>Campylobacteraceae</taxon>
        <taxon>Campylobacter</taxon>
    </lineage>
</organism>
<sequence length="138" mass="15846">MMDAVYEATKHFCSDVLGFKLENGSKLGDNVYGASIPVFDGIDEYQFYLYFKKDTLNYFAEVLLNSDDSSQVDLSDLCREVANQIIGYAKNLLNEQGKKYKLGTPEFLGKVESFPVELIEYRLFKMKNRTFKIGYKKA</sequence>
<dbReference type="Pfam" id="PF13690">
    <property type="entry name" value="CheX"/>
    <property type="match status" value="1"/>
</dbReference>
<accession>A0A0S4SX73</accession>
<evidence type="ECO:0000313" key="4">
    <source>
        <dbReference type="Proteomes" id="UP000052237"/>
    </source>
</evidence>
<keyword evidence="4" id="KW-1185">Reference proteome</keyword>
<reference evidence="3 4" key="1">
    <citation type="submission" date="2015-11" db="EMBL/GenBank/DDBJ databases">
        <authorList>
            <consortium name="Pathogen Informatics"/>
        </authorList>
    </citation>
    <scope>NUCLEOTIDE SEQUENCE [LARGE SCALE GENOMIC DNA]</scope>
    <source>
        <strain evidence="3 4">006A-0059</strain>
    </source>
</reference>
<dbReference type="RefSeq" id="WP_059426200.1">
    <property type="nucleotide sequence ID" value="NZ_FAUT01000002.1"/>
</dbReference>
<proteinExistence type="predicted"/>
<dbReference type="SUPFAM" id="SSF103039">
    <property type="entry name" value="CheC-like"/>
    <property type="match status" value="1"/>
</dbReference>
<dbReference type="Gene3D" id="3.40.1550.10">
    <property type="entry name" value="CheC-like"/>
    <property type="match status" value="1"/>
</dbReference>
<name>A0A0S4SX73_CAMHY</name>
<evidence type="ECO:0000256" key="1">
    <source>
        <dbReference type="ARBA" id="ARBA00022500"/>
    </source>
</evidence>
<comment type="caution">
    <text evidence="3">The sequence shown here is derived from an EMBL/GenBank/DDBJ whole genome shotgun (WGS) entry which is preliminary data.</text>
</comment>
<protein>
    <submittedName>
        <fullName evidence="3">Mrr restriction system protein (EcoKMrr)</fullName>
    </submittedName>
</protein>
<evidence type="ECO:0000259" key="2">
    <source>
        <dbReference type="Pfam" id="PF13690"/>
    </source>
</evidence>
<keyword evidence="1" id="KW-0145">Chemotaxis</keyword>
<dbReference type="Proteomes" id="UP000052237">
    <property type="component" value="Unassembled WGS sequence"/>
</dbReference>
<feature type="domain" description="Chemotaxis phosphatase CheX-like" evidence="2">
    <location>
        <begin position="34"/>
        <end position="108"/>
    </location>
</feature>
<dbReference type="GO" id="GO:0006935">
    <property type="term" value="P:chemotaxis"/>
    <property type="evidence" value="ECO:0007669"/>
    <property type="project" value="UniProtKB-KW"/>
</dbReference>
<dbReference type="InterPro" id="IPR028976">
    <property type="entry name" value="CheC-like_sf"/>
</dbReference>
<dbReference type="AlphaFoldDB" id="A0A0S4SX73"/>